<feature type="transmembrane region" description="Helical" evidence="1">
    <location>
        <begin position="12"/>
        <end position="27"/>
    </location>
</feature>
<feature type="transmembrane region" description="Helical" evidence="1">
    <location>
        <begin position="77"/>
        <end position="97"/>
    </location>
</feature>
<evidence type="ECO:0000313" key="3">
    <source>
        <dbReference type="Proteomes" id="UP000175968"/>
    </source>
</evidence>
<organism evidence="2 3">
    <name type="scientific">Flavobacterium gilvum</name>
    <dbReference type="NCBI Taxonomy" id="1492737"/>
    <lineage>
        <taxon>Bacteria</taxon>
        <taxon>Pseudomonadati</taxon>
        <taxon>Bacteroidota</taxon>
        <taxon>Flavobacteriia</taxon>
        <taxon>Flavobacteriales</taxon>
        <taxon>Flavobacteriaceae</taxon>
        <taxon>Flavobacterium</taxon>
    </lineage>
</organism>
<dbReference type="AlphaFoldDB" id="A0AAC9N723"/>
<keyword evidence="1" id="KW-1133">Transmembrane helix</keyword>
<gene>
    <name evidence="2" type="ORF">EM308_13100</name>
</gene>
<evidence type="ECO:0000256" key="1">
    <source>
        <dbReference type="SAM" id="Phobius"/>
    </source>
</evidence>
<proteinExistence type="predicted"/>
<keyword evidence="3" id="KW-1185">Reference proteome</keyword>
<protein>
    <submittedName>
        <fullName evidence="2">Uncharacterized protein</fullName>
    </submittedName>
</protein>
<evidence type="ECO:0000313" key="2">
    <source>
        <dbReference type="EMBL" id="AOW10364.1"/>
    </source>
</evidence>
<feature type="transmembrane region" description="Helical" evidence="1">
    <location>
        <begin position="103"/>
        <end position="121"/>
    </location>
</feature>
<keyword evidence="1" id="KW-0812">Transmembrane</keyword>
<feature type="transmembrane region" description="Helical" evidence="1">
    <location>
        <begin position="39"/>
        <end position="56"/>
    </location>
</feature>
<reference evidence="2 3" key="1">
    <citation type="submission" date="2016-10" db="EMBL/GenBank/DDBJ databases">
        <title>Flavobacterium gilvum sp. nov., isolated from stream water.</title>
        <authorList>
            <person name="Shin S.-K."/>
            <person name="Cho Y.-J."/>
            <person name="Yi H."/>
        </authorList>
    </citation>
    <scope>NUCLEOTIDE SEQUENCE [LARGE SCALE GENOMIC DNA]</scope>
    <source>
        <strain evidence="2 3">EM1308</strain>
    </source>
</reference>
<dbReference type="Proteomes" id="UP000175968">
    <property type="component" value="Chromosome"/>
</dbReference>
<keyword evidence="1" id="KW-0472">Membrane</keyword>
<feature type="transmembrane region" description="Helical" evidence="1">
    <location>
        <begin position="217"/>
        <end position="234"/>
    </location>
</feature>
<accession>A0AAC9N723</accession>
<feature type="transmembrane region" description="Helical" evidence="1">
    <location>
        <begin position="193"/>
        <end position="211"/>
    </location>
</feature>
<sequence length="237" mass="27906">MSEFVLYIRQRFSLSIFLSLTVFLLLFSKTKLVFGIEDAYNFGLIMFFLLIMRLYDDLQNSVIDSKKIDRIYTNAEAKKRLTFVLMILIFGFLWVLFFYKTVLIKGIILFFCLNHILYLLLFKSRNFKSYLPLLKYPLAFIALQGQFSLVSISLFLSMIVFEILDDFQFPIQKKYCIIFAVLSMLILIPNLKIINLVTLLIVFPIVVFIVLKNIKTAPYLFLLLFLLTRLIFISNEI</sequence>
<dbReference type="EMBL" id="CP017479">
    <property type="protein sequence ID" value="AOW10364.1"/>
    <property type="molecule type" value="Genomic_DNA"/>
</dbReference>
<name>A0AAC9N723_9FLAO</name>
<dbReference type="KEGG" id="fgl:EM308_13100"/>
<feature type="transmembrane region" description="Helical" evidence="1">
    <location>
        <begin position="133"/>
        <end position="159"/>
    </location>
</feature>